<reference evidence="2 4" key="1">
    <citation type="submission" date="2015-03" db="EMBL/GenBank/DDBJ databases">
        <authorList>
            <person name="Hassan Y.I."/>
            <person name="Lepp D."/>
            <person name="Zhou T."/>
        </authorList>
    </citation>
    <scope>NUCLEOTIDE SEQUENCE [LARGE SCALE GENOMIC DNA]</scope>
    <source>
        <strain evidence="2 4">DSM 17137</strain>
    </source>
</reference>
<sequence>MTNPLPTMANGLVLRVLAATATAAVLAGCSMGGMFGGGAAPAANANLANASPTPAAMAQAQTNALPAIATTCPPIKIRAGTEAMYYYGNGRVGDARALNYQAVIDESSRNCVVSNGLITVQMGVVGRVLLGPSGKQSSVTVPVRFAVERDGQAIFSEKYSIPVALTPPAQSAEFVKVVDNVAIPYLGGEEITIWVGFDTKS</sequence>
<reference evidence="3 5" key="2">
    <citation type="submission" date="2016-11" db="EMBL/GenBank/DDBJ databases">
        <authorList>
            <person name="Jaros S."/>
            <person name="Januszkiewicz K."/>
            <person name="Wedrychowicz H."/>
        </authorList>
    </citation>
    <scope>NUCLEOTIDE SEQUENCE [LARGE SCALE GENOMIC DNA]</scope>
    <source>
        <strain evidence="3 5">DSM 17137</strain>
    </source>
</reference>
<evidence type="ECO:0000313" key="5">
    <source>
        <dbReference type="Proteomes" id="UP000184533"/>
    </source>
</evidence>
<evidence type="ECO:0000313" key="4">
    <source>
        <dbReference type="Proteomes" id="UP000033608"/>
    </source>
</evidence>
<dbReference type="Proteomes" id="UP000184533">
    <property type="component" value="Unassembled WGS sequence"/>
</dbReference>
<dbReference type="OrthoDB" id="7678486at2"/>
<dbReference type="EMBL" id="LAJF01000083">
    <property type="protein sequence ID" value="KKB84124.1"/>
    <property type="molecule type" value="Genomic_DNA"/>
</dbReference>
<accession>A0A0F5LPR9</accession>
<name>A0A0F5LPR9_9HYPH</name>
<proteinExistence type="predicted"/>
<organism evidence="2 4">
    <name type="scientific">Devosia limi DSM 17137</name>
    <dbReference type="NCBI Taxonomy" id="1121477"/>
    <lineage>
        <taxon>Bacteria</taxon>
        <taxon>Pseudomonadati</taxon>
        <taxon>Pseudomonadota</taxon>
        <taxon>Alphaproteobacteria</taxon>
        <taxon>Hyphomicrobiales</taxon>
        <taxon>Devosiaceae</taxon>
        <taxon>Devosia</taxon>
    </lineage>
</organism>
<evidence type="ECO:0008006" key="6">
    <source>
        <dbReference type="Google" id="ProtNLM"/>
    </source>
</evidence>
<dbReference type="AlphaFoldDB" id="A0A0F5LPR9"/>
<protein>
    <recommendedName>
        <fullName evidence="6">Lipoprotein</fullName>
    </recommendedName>
</protein>
<keyword evidence="4" id="KW-1185">Reference proteome</keyword>
<feature type="chain" id="PRO_5015038264" description="Lipoprotein" evidence="1">
    <location>
        <begin position="24"/>
        <end position="201"/>
    </location>
</feature>
<dbReference type="EMBL" id="FQVC01000017">
    <property type="protein sequence ID" value="SHF92091.1"/>
    <property type="molecule type" value="Genomic_DNA"/>
</dbReference>
<evidence type="ECO:0000313" key="2">
    <source>
        <dbReference type="EMBL" id="KKB84124.1"/>
    </source>
</evidence>
<dbReference type="STRING" id="1121477.SAMN02745223_03899"/>
<dbReference type="Proteomes" id="UP000033608">
    <property type="component" value="Unassembled WGS sequence"/>
</dbReference>
<dbReference type="PATRIC" id="fig|1121477.3.peg.3584"/>
<evidence type="ECO:0000313" key="3">
    <source>
        <dbReference type="EMBL" id="SHF92091.1"/>
    </source>
</evidence>
<gene>
    <name evidence="3" type="ORF">SAMN02745223_03899</name>
    <name evidence="2" type="ORF">VW29_12150</name>
</gene>
<evidence type="ECO:0000256" key="1">
    <source>
        <dbReference type="SAM" id="SignalP"/>
    </source>
</evidence>
<feature type="signal peptide" evidence="1">
    <location>
        <begin position="1"/>
        <end position="23"/>
    </location>
</feature>
<keyword evidence="1" id="KW-0732">Signal</keyword>
<dbReference type="RefSeq" id="WP_046135526.1">
    <property type="nucleotide sequence ID" value="NZ_FQVC01000017.1"/>
</dbReference>